<proteinExistence type="predicted"/>
<dbReference type="AlphaFoldDB" id="A0A1E7L8J1"/>
<name>A0A1E7L8J1_9ACTN</name>
<organism evidence="1 2">
    <name type="scientific">Streptomyces nanshensis</name>
    <dbReference type="NCBI Taxonomy" id="518642"/>
    <lineage>
        <taxon>Bacteria</taxon>
        <taxon>Bacillati</taxon>
        <taxon>Actinomycetota</taxon>
        <taxon>Actinomycetes</taxon>
        <taxon>Kitasatosporales</taxon>
        <taxon>Streptomycetaceae</taxon>
        <taxon>Streptomyces</taxon>
    </lineage>
</organism>
<dbReference type="GO" id="GO:0004519">
    <property type="term" value="F:endonuclease activity"/>
    <property type="evidence" value="ECO:0007669"/>
    <property type="project" value="InterPro"/>
</dbReference>
<gene>
    <name evidence="1" type="ORF">AN218_08140</name>
</gene>
<dbReference type="Gene3D" id="3.90.75.10">
    <property type="entry name" value="Homing Intron 3 (I-ppo) Encoded Endonuclease, Chain A"/>
    <property type="match status" value="1"/>
</dbReference>
<accession>A0A1E7L8J1</accession>
<comment type="caution">
    <text evidence="1">The sequence shown here is derived from an EMBL/GenBank/DDBJ whole genome shotgun (WGS) entry which is preliminary data.</text>
</comment>
<dbReference type="Proteomes" id="UP000176005">
    <property type="component" value="Unassembled WGS sequence"/>
</dbReference>
<dbReference type="InterPro" id="IPR044930">
    <property type="entry name" value="Homing_endonuclease_His-Me"/>
</dbReference>
<reference evidence="1 2" key="1">
    <citation type="journal article" date="2016" name="Front. Microbiol.">
        <title>Comparative Genomics Analysis of Streptomyces Species Reveals Their Adaptation to the Marine Environment and Their Diversity at the Genomic Level.</title>
        <authorList>
            <person name="Tian X."/>
            <person name="Zhang Z."/>
            <person name="Yang T."/>
            <person name="Chen M."/>
            <person name="Li J."/>
            <person name="Chen F."/>
            <person name="Yang J."/>
            <person name="Li W."/>
            <person name="Zhang B."/>
            <person name="Zhang Z."/>
            <person name="Wu J."/>
            <person name="Zhang C."/>
            <person name="Long L."/>
            <person name="Xiao J."/>
        </authorList>
    </citation>
    <scope>NUCLEOTIDE SEQUENCE [LARGE SCALE GENOMIC DNA]</scope>
    <source>
        <strain evidence="1 2">SCSIO 10429</strain>
    </source>
</reference>
<dbReference type="InterPro" id="IPR044925">
    <property type="entry name" value="His-Me_finger_sf"/>
</dbReference>
<dbReference type="SUPFAM" id="SSF54060">
    <property type="entry name" value="His-Me finger endonucleases"/>
    <property type="match status" value="1"/>
</dbReference>
<dbReference type="EMBL" id="LJGW01000139">
    <property type="protein sequence ID" value="OEV12478.1"/>
    <property type="molecule type" value="Genomic_DNA"/>
</dbReference>
<evidence type="ECO:0000313" key="1">
    <source>
        <dbReference type="EMBL" id="OEV12478.1"/>
    </source>
</evidence>
<protein>
    <recommendedName>
        <fullName evidence="3">HNH nuclease domain-containing protein</fullName>
    </recommendedName>
</protein>
<sequence length="163" mass="17800">MPWGRLLASGETVERYRAAVCRRGLTQCWWWTGGLSSTAHGIFRAGSHRDGTSWVVLAHLFGYRLEHGADALQRGTIVRHRCDEPPCQNPAHWLTGERRDNIRDYYARRQLTGHALSDVRGPRGRALAVQAAIAAADPAGREAAIAAALAEGNPSGAHQAPLF</sequence>
<evidence type="ECO:0000313" key="2">
    <source>
        <dbReference type="Proteomes" id="UP000176005"/>
    </source>
</evidence>
<keyword evidence="2" id="KW-1185">Reference proteome</keyword>
<evidence type="ECO:0008006" key="3">
    <source>
        <dbReference type="Google" id="ProtNLM"/>
    </source>
</evidence>